<keyword evidence="1" id="KW-0732">Signal</keyword>
<evidence type="ECO:0000313" key="3">
    <source>
        <dbReference type="Proteomes" id="UP001187192"/>
    </source>
</evidence>
<comment type="caution">
    <text evidence="2">The sequence shown here is derived from an EMBL/GenBank/DDBJ whole genome shotgun (WGS) entry which is preliminary data.</text>
</comment>
<proteinExistence type="predicted"/>
<dbReference type="Proteomes" id="UP001187192">
    <property type="component" value="Unassembled WGS sequence"/>
</dbReference>
<dbReference type="Gene3D" id="2.40.40.10">
    <property type="entry name" value="RlpA-like domain"/>
    <property type="match status" value="1"/>
</dbReference>
<gene>
    <name evidence="2" type="ORF">TIFTF001_031887</name>
</gene>
<reference evidence="2" key="1">
    <citation type="submission" date="2023-07" db="EMBL/GenBank/DDBJ databases">
        <title>draft genome sequence of fig (Ficus carica).</title>
        <authorList>
            <person name="Takahashi T."/>
            <person name="Nishimura K."/>
        </authorList>
    </citation>
    <scope>NUCLEOTIDE SEQUENCE</scope>
</reference>
<dbReference type="EMBL" id="BTGU01000135">
    <property type="protein sequence ID" value="GMN62801.1"/>
    <property type="molecule type" value="Genomic_DNA"/>
</dbReference>
<dbReference type="PANTHER" id="PTHR47295">
    <property type="entry name" value="EG45-LIKE DOMAIN CONTAINING PROTEIN 1-RELATED"/>
    <property type="match status" value="1"/>
</dbReference>
<dbReference type="SUPFAM" id="SSF50685">
    <property type="entry name" value="Barwin-like endoglucanases"/>
    <property type="match status" value="1"/>
</dbReference>
<sequence>MALSMFICLSSVAQAAPGTATYYMPPYVPSACFGCQNNGVMVAAASIWNNRAACGRSYRVTCIGSMYQGARPCTGKSVVKIVDYCPPGAEEQLIFLRPPSPLLPTLELAKSRFNILRFDVQAE</sequence>
<name>A0AA88DW28_FICCA</name>
<dbReference type="InterPro" id="IPR044206">
    <property type="entry name" value="EGC1/2"/>
</dbReference>
<dbReference type="GO" id="GO:0009627">
    <property type="term" value="P:systemic acquired resistance"/>
    <property type="evidence" value="ECO:0007669"/>
    <property type="project" value="InterPro"/>
</dbReference>
<protein>
    <recommendedName>
        <fullName evidence="4">EG45-like domain containing protein</fullName>
    </recommendedName>
</protein>
<evidence type="ECO:0000256" key="1">
    <source>
        <dbReference type="SAM" id="SignalP"/>
    </source>
</evidence>
<organism evidence="2 3">
    <name type="scientific">Ficus carica</name>
    <name type="common">Common fig</name>
    <dbReference type="NCBI Taxonomy" id="3494"/>
    <lineage>
        <taxon>Eukaryota</taxon>
        <taxon>Viridiplantae</taxon>
        <taxon>Streptophyta</taxon>
        <taxon>Embryophyta</taxon>
        <taxon>Tracheophyta</taxon>
        <taxon>Spermatophyta</taxon>
        <taxon>Magnoliopsida</taxon>
        <taxon>eudicotyledons</taxon>
        <taxon>Gunneridae</taxon>
        <taxon>Pentapetalae</taxon>
        <taxon>rosids</taxon>
        <taxon>fabids</taxon>
        <taxon>Rosales</taxon>
        <taxon>Moraceae</taxon>
        <taxon>Ficeae</taxon>
        <taxon>Ficus</taxon>
    </lineage>
</organism>
<feature type="chain" id="PRO_5041651436" description="EG45-like domain containing protein" evidence="1">
    <location>
        <begin position="16"/>
        <end position="123"/>
    </location>
</feature>
<dbReference type="AlphaFoldDB" id="A0AA88DW28"/>
<dbReference type="CDD" id="cd22269">
    <property type="entry name" value="DPBB_EG45-like"/>
    <property type="match status" value="1"/>
</dbReference>
<evidence type="ECO:0000313" key="2">
    <source>
        <dbReference type="EMBL" id="GMN62801.1"/>
    </source>
</evidence>
<dbReference type="PANTHER" id="PTHR47295:SF10">
    <property type="entry name" value="EG45-LIKE DOMAIN CONTAINING PROTEIN"/>
    <property type="match status" value="1"/>
</dbReference>
<dbReference type="GO" id="GO:0048046">
    <property type="term" value="C:apoplast"/>
    <property type="evidence" value="ECO:0007669"/>
    <property type="project" value="InterPro"/>
</dbReference>
<evidence type="ECO:0008006" key="4">
    <source>
        <dbReference type="Google" id="ProtNLM"/>
    </source>
</evidence>
<feature type="signal peptide" evidence="1">
    <location>
        <begin position="1"/>
        <end position="15"/>
    </location>
</feature>
<accession>A0AA88DW28</accession>
<keyword evidence="3" id="KW-1185">Reference proteome</keyword>
<dbReference type="InterPro" id="IPR036908">
    <property type="entry name" value="RlpA-like_sf"/>
</dbReference>